<feature type="compositionally biased region" description="Polar residues" evidence="1">
    <location>
        <begin position="192"/>
        <end position="209"/>
    </location>
</feature>
<feature type="region of interest" description="Disordered" evidence="1">
    <location>
        <begin position="470"/>
        <end position="492"/>
    </location>
</feature>
<gene>
    <name evidence="2" type="ORF">PG996_004057</name>
</gene>
<dbReference type="Proteomes" id="UP001446871">
    <property type="component" value="Unassembled WGS sequence"/>
</dbReference>
<reference evidence="2 3" key="1">
    <citation type="submission" date="2023-01" db="EMBL/GenBank/DDBJ databases">
        <title>Analysis of 21 Apiospora genomes using comparative genomics revels a genus with tremendous synthesis potential of carbohydrate active enzymes and secondary metabolites.</title>
        <authorList>
            <person name="Sorensen T."/>
        </authorList>
    </citation>
    <scope>NUCLEOTIDE SEQUENCE [LARGE SCALE GENOMIC DNA]</scope>
    <source>
        <strain evidence="2 3">CBS 83171</strain>
    </source>
</reference>
<organism evidence="2 3">
    <name type="scientific">Apiospora saccharicola</name>
    <dbReference type="NCBI Taxonomy" id="335842"/>
    <lineage>
        <taxon>Eukaryota</taxon>
        <taxon>Fungi</taxon>
        <taxon>Dikarya</taxon>
        <taxon>Ascomycota</taxon>
        <taxon>Pezizomycotina</taxon>
        <taxon>Sordariomycetes</taxon>
        <taxon>Xylariomycetidae</taxon>
        <taxon>Amphisphaeriales</taxon>
        <taxon>Apiosporaceae</taxon>
        <taxon>Apiospora</taxon>
    </lineage>
</organism>
<feature type="compositionally biased region" description="Polar residues" evidence="1">
    <location>
        <begin position="350"/>
        <end position="378"/>
    </location>
</feature>
<feature type="region of interest" description="Disordered" evidence="1">
    <location>
        <begin position="178"/>
        <end position="289"/>
    </location>
</feature>
<keyword evidence="3" id="KW-1185">Reference proteome</keyword>
<feature type="compositionally biased region" description="Acidic residues" evidence="1">
    <location>
        <begin position="389"/>
        <end position="398"/>
    </location>
</feature>
<feature type="compositionally biased region" description="Low complexity" evidence="1">
    <location>
        <begin position="272"/>
        <end position="289"/>
    </location>
</feature>
<comment type="caution">
    <text evidence="2">The sequence shown here is derived from an EMBL/GenBank/DDBJ whole genome shotgun (WGS) entry which is preliminary data.</text>
</comment>
<dbReference type="EMBL" id="JAQQWM010000002">
    <property type="protein sequence ID" value="KAK8077887.1"/>
    <property type="molecule type" value="Genomic_DNA"/>
</dbReference>
<sequence length="492" mass="48095">MKSTTVALGFLTGVSSAAYNHPRHFHSPPRFYRRDNGTNSYPVEAPPAAEAQQTTLTVAVTNYHTVISCAATVTNCPANSNNTAAMSTMPASDLVTKVQTSIVDLYTTVCPVTAAESVSKSVVQAHSSGYITGTPVPPPGESVSESVGTTDAVITMTVGPSSAQSVVTKTIKSTYTARVTITKGHPGAPKETSGNSPVGEQPGKQNNGGNDYPVAPKPTGPAGASAHGPEGTTTMTSTTTGTRTVTVNKPSTATQNAPLPTGNGKTPNGQQPGTSNPSNPGTSGNSPECNCPAAPAAAEANCPAPAAPVTVTVTAPASTVYMTAPAAAATGANSPSTGSGSNNPAAPGAQQPSTGSGSNKPATGSNAGYPAQPQQPATGSDKPAAPGAEGDDDNCEAEDENVTVSATATVVPYPTGASNGTIAHSTGAIVPGAAKPTGATLPSAPKSSSAVTPAAAQSSSAVIPGAAKPTGAYPAAPAAPVGGSGYATHGMN</sequence>
<name>A0ABR1W4B0_9PEZI</name>
<feature type="compositionally biased region" description="Low complexity" evidence="1">
    <location>
        <begin position="232"/>
        <end position="246"/>
    </location>
</feature>
<feature type="compositionally biased region" description="Low complexity" evidence="1">
    <location>
        <begin position="470"/>
        <end position="481"/>
    </location>
</feature>
<evidence type="ECO:0000256" key="1">
    <source>
        <dbReference type="SAM" id="MobiDB-lite"/>
    </source>
</evidence>
<evidence type="ECO:0000313" key="3">
    <source>
        <dbReference type="Proteomes" id="UP001446871"/>
    </source>
</evidence>
<feature type="region of interest" description="Disordered" evidence="1">
    <location>
        <begin position="329"/>
        <end position="398"/>
    </location>
</feature>
<evidence type="ECO:0000313" key="2">
    <source>
        <dbReference type="EMBL" id="KAK8077887.1"/>
    </source>
</evidence>
<proteinExistence type="predicted"/>
<protein>
    <submittedName>
        <fullName evidence="2">Uncharacterized protein</fullName>
    </submittedName>
</protein>
<feature type="compositionally biased region" description="Low complexity" evidence="1">
    <location>
        <begin position="329"/>
        <end position="345"/>
    </location>
</feature>
<accession>A0ABR1W4B0</accession>
<feature type="compositionally biased region" description="Polar residues" evidence="1">
    <location>
        <begin position="247"/>
        <end position="271"/>
    </location>
</feature>